<sequence length="447" mass="50802">MDPVVAIVGLIDGSSRIINTLFTLRDKFRDADLLLRGLAVQLTTLRAALGEINKWMKYNAEQRCQLALELGESLAFCRLLVDKLNKDLMELSNGSPLQPDTLARLRTCFSTGSIGDIQVLLDRQTNAINLLLATYNCRSLTPRKARSDDTGRRDQLTATLDNTSSLYANRDRSSVISYCTETFSRISKEFTFDRSLMCTKVYSNSSPKLIDLLRRRIREESATAGPNVEKRRPSLKSDPFDSSKAMDLLVVNGNGRDSLELMQTLGRSKNLITPKEEQMETAVAVSGDVLSTIKDTVNRCLHIRSKKLDFRFTDVQTRWASGDKQWLHNYVSNAFGVVYIMEAPCCPHDLQLRELYNEAIERATSPMNVSGLKGRPVFICLVGDFGEFDEKQNVFCKLLRKYVEESSLRHKLYIQYIRRPFGSEVEQYVVGKCIDHIIQREIRSRLL</sequence>
<protein>
    <submittedName>
        <fullName evidence="1">Uncharacterized protein</fullName>
    </submittedName>
</protein>
<proteinExistence type="predicted"/>
<organism evidence="1 2">
    <name type="scientific">Pochonia chlamydosporia 170</name>
    <dbReference type="NCBI Taxonomy" id="1380566"/>
    <lineage>
        <taxon>Eukaryota</taxon>
        <taxon>Fungi</taxon>
        <taxon>Dikarya</taxon>
        <taxon>Ascomycota</taxon>
        <taxon>Pezizomycotina</taxon>
        <taxon>Sordariomycetes</taxon>
        <taxon>Hypocreomycetidae</taxon>
        <taxon>Hypocreales</taxon>
        <taxon>Clavicipitaceae</taxon>
        <taxon>Pochonia</taxon>
    </lineage>
</organism>
<gene>
    <name evidence="1" type="ORF">VFPPC_10384</name>
</gene>
<dbReference type="GeneID" id="28852757"/>
<keyword evidence="2" id="KW-1185">Reference proteome</keyword>
<accession>A0A179F1L2</accession>
<comment type="caution">
    <text evidence="1">The sequence shown here is derived from an EMBL/GenBank/DDBJ whole genome shotgun (WGS) entry which is preliminary data.</text>
</comment>
<dbReference type="KEGG" id="pchm:VFPPC_10384"/>
<dbReference type="EMBL" id="LSBJ02000011">
    <property type="protein sequence ID" value="OAQ59322.1"/>
    <property type="molecule type" value="Genomic_DNA"/>
</dbReference>
<name>A0A179F1L2_METCM</name>
<dbReference type="OrthoDB" id="5817230at2759"/>
<dbReference type="AlphaFoldDB" id="A0A179F1L2"/>
<dbReference type="Proteomes" id="UP000078397">
    <property type="component" value="Unassembled WGS sequence"/>
</dbReference>
<dbReference type="RefSeq" id="XP_018137346.1">
    <property type="nucleotide sequence ID" value="XM_018288763.1"/>
</dbReference>
<reference evidence="1 2" key="1">
    <citation type="journal article" date="2016" name="PLoS Pathog.">
        <title>Biosynthesis of antibiotic leucinostatins in bio-control fungus Purpureocillium lilacinum and their inhibition on phytophthora revealed by genome mining.</title>
        <authorList>
            <person name="Wang G."/>
            <person name="Liu Z."/>
            <person name="Lin R."/>
            <person name="Li E."/>
            <person name="Mao Z."/>
            <person name="Ling J."/>
            <person name="Yang Y."/>
            <person name="Yin W.B."/>
            <person name="Xie B."/>
        </authorList>
    </citation>
    <scope>NUCLEOTIDE SEQUENCE [LARGE SCALE GENOMIC DNA]</scope>
    <source>
        <strain evidence="1">170</strain>
    </source>
</reference>
<evidence type="ECO:0000313" key="2">
    <source>
        <dbReference type="Proteomes" id="UP000078397"/>
    </source>
</evidence>
<evidence type="ECO:0000313" key="1">
    <source>
        <dbReference type="EMBL" id="OAQ59322.1"/>
    </source>
</evidence>
<dbReference type="STRING" id="1380566.A0A179F1L2"/>